<evidence type="ECO:0008006" key="4">
    <source>
        <dbReference type="Google" id="ProtNLM"/>
    </source>
</evidence>
<dbReference type="Proteomes" id="UP000198900">
    <property type="component" value="Unassembled WGS sequence"/>
</dbReference>
<name>A0A7Z7B6C8_9BURK</name>
<dbReference type="InterPro" id="IPR011010">
    <property type="entry name" value="DNA_brk_join_enz"/>
</dbReference>
<protein>
    <recommendedName>
        <fullName evidence="4">Integrase</fullName>
    </recommendedName>
</protein>
<evidence type="ECO:0000256" key="1">
    <source>
        <dbReference type="ARBA" id="ARBA00023172"/>
    </source>
</evidence>
<reference evidence="2" key="1">
    <citation type="submission" date="2016-10" db="EMBL/GenBank/DDBJ databases">
        <authorList>
            <person name="Varghese N."/>
            <person name="Submissions S."/>
        </authorList>
    </citation>
    <scope>NUCLEOTIDE SEQUENCE [LARGE SCALE GENOMIC DNA]</scope>
    <source>
        <strain evidence="2">YR281</strain>
    </source>
</reference>
<accession>A0A7Z7B6C8</accession>
<dbReference type="SUPFAM" id="SSF56349">
    <property type="entry name" value="DNA breaking-rejoining enzymes"/>
    <property type="match status" value="1"/>
</dbReference>
<evidence type="ECO:0000313" key="3">
    <source>
        <dbReference type="Proteomes" id="UP000198900"/>
    </source>
</evidence>
<organism evidence="2 3">
    <name type="scientific">Paraburkholderia steynii</name>
    <dbReference type="NCBI Taxonomy" id="1245441"/>
    <lineage>
        <taxon>Bacteria</taxon>
        <taxon>Pseudomonadati</taxon>
        <taxon>Pseudomonadota</taxon>
        <taxon>Betaproteobacteria</taxon>
        <taxon>Burkholderiales</taxon>
        <taxon>Burkholderiaceae</taxon>
        <taxon>Paraburkholderia</taxon>
    </lineage>
</organism>
<dbReference type="GO" id="GO:0006310">
    <property type="term" value="P:DNA recombination"/>
    <property type="evidence" value="ECO:0007669"/>
    <property type="project" value="UniProtKB-KW"/>
</dbReference>
<dbReference type="InterPro" id="IPR013762">
    <property type="entry name" value="Integrase-like_cat_sf"/>
</dbReference>
<comment type="caution">
    <text evidence="2">The sequence shown here is derived from an EMBL/GenBank/DDBJ whole genome shotgun (WGS) entry which is preliminary data.</text>
</comment>
<dbReference type="GO" id="GO:0003677">
    <property type="term" value="F:DNA binding"/>
    <property type="evidence" value="ECO:0007669"/>
    <property type="project" value="InterPro"/>
</dbReference>
<dbReference type="GO" id="GO:0015074">
    <property type="term" value="P:DNA integration"/>
    <property type="evidence" value="ECO:0007669"/>
    <property type="project" value="InterPro"/>
</dbReference>
<keyword evidence="3" id="KW-1185">Reference proteome</keyword>
<proteinExistence type="predicted"/>
<keyword evidence="1" id="KW-0233">DNA recombination</keyword>
<sequence>MSSATLSLAANALARKLISAVVALGQSKSALGAIAGHVIVSVGTARNFEQCVCDFLRWRFAGGTSIDAPVTRAELEQYLTQESQRWRQKTVDQHRQALSLVFSVALTRIDAQISTFTRGRAYTEDEMVAIARRQSSRNALATRVAFHSGMRASELYELREAHELDPEPGRPWRPDLFTGLPDGVIYRTTGKGGLARSIWIPAELHLQLQTCRLAMPATVIDRKVHRETVFDLGGGQSLSQSFSETSVVVLGFSLGFHGLRHGYGQRRLETLIAMGLDPLDIFEMVSQELGHLRLDVLWHYTPPRRKA</sequence>
<evidence type="ECO:0000313" key="2">
    <source>
        <dbReference type="EMBL" id="SDH56330.1"/>
    </source>
</evidence>
<dbReference type="EMBL" id="FNDI01000005">
    <property type="protein sequence ID" value="SDH56330.1"/>
    <property type="molecule type" value="Genomic_DNA"/>
</dbReference>
<gene>
    <name evidence="2" type="ORF">SAMN04487926_105312</name>
</gene>
<dbReference type="Gene3D" id="1.10.443.10">
    <property type="entry name" value="Intergrase catalytic core"/>
    <property type="match status" value="1"/>
</dbReference>
<dbReference type="AlphaFoldDB" id="A0A7Z7B6C8"/>